<organism evidence="1 2">
    <name type="scientific">Desulfovibrio intestinalis</name>
    <dbReference type="NCBI Taxonomy" id="58621"/>
    <lineage>
        <taxon>Bacteria</taxon>
        <taxon>Pseudomonadati</taxon>
        <taxon>Thermodesulfobacteriota</taxon>
        <taxon>Desulfovibrionia</taxon>
        <taxon>Desulfovibrionales</taxon>
        <taxon>Desulfovibrionaceae</taxon>
        <taxon>Desulfovibrio</taxon>
    </lineage>
</organism>
<gene>
    <name evidence="1" type="ORF">HNQ38_002017</name>
</gene>
<evidence type="ECO:0000313" key="1">
    <source>
        <dbReference type="EMBL" id="MBB5143917.1"/>
    </source>
</evidence>
<accession>A0A7W8C1J0</accession>
<sequence>MQTQMNLIPILNPSEAPSGHYAVLKSSVVPLDCNENICRHCDWRPECQKNNHPVMCMPYEVLTPDGRTLRRMDGCSVVFKRK</sequence>
<comment type="caution">
    <text evidence="1">The sequence shown here is derived from an EMBL/GenBank/DDBJ whole genome shotgun (WGS) entry which is preliminary data.</text>
</comment>
<dbReference type="EMBL" id="JACHGO010000005">
    <property type="protein sequence ID" value="MBB5143917.1"/>
    <property type="molecule type" value="Genomic_DNA"/>
</dbReference>
<reference evidence="1 2" key="1">
    <citation type="submission" date="2020-08" db="EMBL/GenBank/DDBJ databases">
        <title>Genomic Encyclopedia of Type Strains, Phase IV (KMG-IV): sequencing the most valuable type-strain genomes for metagenomic binning, comparative biology and taxonomic classification.</title>
        <authorList>
            <person name="Goeker M."/>
        </authorList>
    </citation>
    <scope>NUCLEOTIDE SEQUENCE [LARGE SCALE GENOMIC DNA]</scope>
    <source>
        <strain evidence="1 2">DSM 11275</strain>
    </source>
</reference>
<name>A0A7W8C1J0_9BACT</name>
<dbReference type="AlphaFoldDB" id="A0A7W8C1J0"/>
<evidence type="ECO:0000313" key="2">
    <source>
        <dbReference type="Proteomes" id="UP000539075"/>
    </source>
</evidence>
<protein>
    <submittedName>
        <fullName evidence="1">Uncharacterized protein</fullName>
    </submittedName>
</protein>
<proteinExistence type="predicted"/>
<dbReference type="Proteomes" id="UP000539075">
    <property type="component" value="Unassembled WGS sequence"/>
</dbReference>
<keyword evidence="2" id="KW-1185">Reference proteome</keyword>